<dbReference type="InterPro" id="IPR000315">
    <property type="entry name" value="Znf_B-box"/>
</dbReference>
<evidence type="ECO:0000256" key="1">
    <source>
        <dbReference type="PROSITE-ProRule" id="PRU00024"/>
    </source>
</evidence>
<keyword evidence="1" id="KW-0862">Zinc</keyword>
<dbReference type="Gene3D" id="3.30.160.60">
    <property type="entry name" value="Classic Zinc Finger"/>
    <property type="match status" value="1"/>
</dbReference>
<name>A0A9D4M5G9_DREPO</name>
<organism evidence="3 4">
    <name type="scientific">Dreissena polymorpha</name>
    <name type="common">Zebra mussel</name>
    <name type="synonym">Mytilus polymorpha</name>
    <dbReference type="NCBI Taxonomy" id="45954"/>
    <lineage>
        <taxon>Eukaryota</taxon>
        <taxon>Metazoa</taxon>
        <taxon>Spiralia</taxon>
        <taxon>Lophotrochozoa</taxon>
        <taxon>Mollusca</taxon>
        <taxon>Bivalvia</taxon>
        <taxon>Autobranchia</taxon>
        <taxon>Heteroconchia</taxon>
        <taxon>Euheterodonta</taxon>
        <taxon>Imparidentia</taxon>
        <taxon>Neoheterodontei</taxon>
        <taxon>Myida</taxon>
        <taxon>Dreissenoidea</taxon>
        <taxon>Dreissenidae</taxon>
        <taxon>Dreissena</taxon>
    </lineage>
</organism>
<accession>A0A9D4M5G9</accession>
<dbReference type="AlphaFoldDB" id="A0A9D4M5G9"/>
<dbReference type="EMBL" id="JAIWYP010000002">
    <property type="protein sequence ID" value="KAH3870578.1"/>
    <property type="molecule type" value="Genomic_DNA"/>
</dbReference>
<keyword evidence="1" id="KW-0479">Metal-binding</keyword>
<reference evidence="3" key="2">
    <citation type="submission" date="2020-11" db="EMBL/GenBank/DDBJ databases">
        <authorList>
            <person name="McCartney M.A."/>
            <person name="Auch B."/>
            <person name="Kono T."/>
            <person name="Mallez S."/>
            <person name="Becker A."/>
            <person name="Gohl D.M."/>
            <person name="Silverstein K.A.T."/>
            <person name="Koren S."/>
            <person name="Bechman K.B."/>
            <person name="Herman A."/>
            <person name="Abrahante J.E."/>
            <person name="Garbe J."/>
        </authorList>
    </citation>
    <scope>NUCLEOTIDE SEQUENCE</scope>
    <source>
        <strain evidence="3">Duluth1</strain>
        <tissue evidence="3">Whole animal</tissue>
    </source>
</reference>
<dbReference type="Proteomes" id="UP000828390">
    <property type="component" value="Unassembled WGS sequence"/>
</dbReference>
<dbReference type="PROSITE" id="PS51257">
    <property type="entry name" value="PROKAR_LIPOPROTEIN"/>
    <property type="match status" value="1"/>
</dbReference>
<gene>
    <name evidence="3" type="ORF">DPMN_033766</name>
</gene>
<evidence type="ECO:0000259" key="2">
    <source>
        <dbReference type="PROSITE" id="PS50119"/>
    </source>
</evidence>
<protein>
    <recommendedName>
        <fullName evidence="2">B box-type domain-containing protein</fullName>
    </recommendedName>
</protein>
<evidence type="ECO:0000313" key="4">
    <source>
        <dbReference type="Proteomes" id="UP000828390"/>
    </source>
</evidence>
<dbReference type="PROSITE" id="PS50119">
    <property type="entry name" value="ZF_BBOX"/>
    <property type="match status" value="1"/>
</dbReference>
<comment type="caution">
    <text evidence="3">The sequence shown here is derived from an EMBL/GenBank/DDBJ whole genome shotgun (WGS) entry which is preliminary data.</text>
</comment>
<feature type="domain" description="B box-type" evidence="2">
    <location>
        <begin position="25"/>
        <end position="71"/>
    </location>
</feature>
<proteinExistence type="predicted"/>
<keyword evidence="1" id="KW-0863">Zinc-finger</keyword>
<evidence type="ECO:0000313" key="3">
    <source>
        <dbReference type="EMBL" id="KAH3870578.1"/>
    </source>
</evidence>
<dbReference type="Pfam" id="PF00643">
    <property type="entry name" value="zf-B_box"/>
    <property type="match status" value="1"/>
</dbReference>
<dbReference type="GO" id="GO:0008270">
    <property type="term" value="F:zinc ion binding"/>
    <property type="evidence" value="ECO:0007669"/>
    <property type="project" value="UniProtKB-KW"/>
</dbReference>
<sequence length="98" mass="10914">MASIRLQDSNRDNAGDFIGACAVTQSCEPCMKTNISKTATVYCNDCEEFLCDTCKNPHTVYQPGKHNIAKNQAIKSVRVVMDIKGMDMCPEHGKEKRK</sequence>
<keyword evidence="4" id="KW-1185">Reference proteome</keyword>
<reference evidence="3" key="1">
    <citation type="journal article" date="2019" name="bioRxiv">
        <title>The Genome of the Zebra Mussel, Dreissena polymorpha: A Resource for Invasive Species Research.</title>
        <authorList>
            <person name="McCartney M.A."/>
            <person name="Auch B."/>
            <person name="Kono T."/>
            <person name="Mallez S."/>
            <person name="Zhang Y."/>
            <person name="Obille A."/>
            <person name="Becker A."/>
            <person name="Abrahante J.E."/>
            <person name="Garbe J."/>
            <person name="Badalamenti J.P."/>
            <person name="Herman A."/>
            <person name="Mangelson H."/>
            <person name="Liachko I."/>
            <person name="Sullivan S."/>
            <person name="Sone E.D."/>
            <person name="Koren S."/>
            <person name="Silverstein K.A.T."/>
            <person name="Beckman K.B."/>
            <person name="Gohl D.M."/>
        </authorList>
    </citation>
    <scope>NUCLEOTIDE SEQUENCE</scope>
    <source>
        <strain evidence="3">Duluth1</strain>
        <tissue evidence="3">Whole animal</tissue>
    </source>
</reference>